<proteinExistence type="predicted"/>
<dbReference type="Proteomes" id="UP000886817">
    <property type="component" value="Unassembled WGS sequence"/>
</dbReference>
<name>A0A9D1WGP0_9FIRM</name>
<sequence>MREDFIARVRCEKCGTEYEVKAEEFVRSHMVKSISTFRSGMQNGAFVHQRDYRYYAKKFLCPQCGKKHYAQVLNIRDLNEKMTGPMLGIGIRWMLILVIGGVLVMAAAGIPLYFVDRAAKQQAEEIRQQRYEELWEQYMGEK</sequence>
<dbReference type="EMBL" id="DXEX01000053">
    <property type="protein sequence ID" value="HIX58497.1"/>
    <property type="molecule type" value="Genomic_DNA"/>
</dbReference>
<evidence type="ECO:0000313" key="3">
    <source>
        <dbReference type="Proteomes" id="UP000886817"/>
    </source>
</evidence>
<keyword evidence="1" id="KW-1133">Transmembrane helix</keyword>
<organism evidence="2 3">
    <name type="scientific">Candidatus Blautia gallistercoris</name>
    <dbReference type="NCBI Taxonomy" id="2838490"/>
    <lineage>
        <taxon>Bacteria</taxon>
        <taxon>Bacillati</taxon>
        <taxon>Bacillota</taxon>
        <taxon>Clostridia</taxon>
        <taxon>Lachnospirales</taxon>
        <taxon>Lachnospiraceae</taxon>
        <taxon>Blautia</taxon>
    </lineage>
</organism>
<feature type="transmembrane region" description="Helical" evidence="1">
    <location>
        <begin position="91"/>
        <end position="114"/>
    </location>
</feature>
<keyword evidence="1" id="KW-0472">Membrane</keyword>
<accession>A0A9D1WGP0</accession>
<evidence type="ECO:0000313" key="2">
    <source>
        <dbReference type="EMBL" id="HIX58497.1"/>
    </source>
</evidence>
<dbReference type="AlphaFoldDB" id="A0A9D1WGP0"/>
<reference evidence="2" key="2">
    <citation type="submission" date="2021-04" db="EMBL/GenBank/DDBJ databases">
        <authorList>
            <person name="Gilroy R."/>
        </authorList>
    </citation>
    <scope>NUCLEOTIDE SEQUENCE</scope>
    <source>
        <strain evidence="2">ChiSjej1B19-8411</strain>
    </source>
</reference>
<comment type="caution">
    <text evidence="2">The sequence shown here is derived from an EMBL/GenBank/DDBJ whole genome shotgun (WGS) entry which is preliminary data.</text>
</comment>
<reference evidence="2" key="1">
    <citation type="journal article" date="2021" name="PeerJ">
        <title>Extensive microbial diversity within the chicken gut microbiome revealed by metagenomics and culture.</title>
        <authorList>
            <person name="Gilroy R."/>
            <person name="Ravi A."/>
            <person name="Getino M."/>
            <person name="Pursley I."/>
            <person name="Horton D.L."/>
            <person name="Alikhan N.F."/>
            <person name="Baker D."/>
            <person name="Gharbi K."/>
            <person name="Hall N."/>
            <person name="Watson M."/>
            <person name="Adriaenssens E.M."/>
            <person name="Foster-Nyarko E."/>
            <person name="Jarju S."/>
            <person name="Secka A."/>
            <person name="Antonio M."/>
            <person name="Oren A."/>
            <person name="Chaudhuri R.R."/>
            <person name="La Ragione R."/>
            <person name="Hildebrand F."/>
            <person name="Pallen M.J."/>
        </authorList>
    </citation>
    <scope>NUCLEOTIDE SEQUENCE</scope>
    <source>
        <strain evidence="2">ChiSjej1B19-8411</strain>
    </source>
</reference>
<protein>
    <submittedName>
        <fullName evidence="2">Uncharacterized protein</fullName>
    </submittedName>
</protein>
<evidence type="ECO:0000256" key="1">
    <source>
        <dbReference type="SAM" id="Phobius"/>
    </source>
</evidence>
<gene>
    <name evidence="2" type="ORF">IAA45_02100</name>
</gene>
<keyword evidence="1" id="KW-0812">Transmembrane</keyword>